<evidence type="ECO:0000313" key="3">
    <source>
        <dbReference type="EMBL" id="KKU92374.1"/>
    </source>
</evidence>
<keyword evidence="2" id="KW-0472">Membrane</keyword>
<gene>
    <name evidence="3" type="ORF">UY22_C0035G0016</name>
</gene>
<keyword evidence="2" id="KW-0812">Transmembrane</keyword>
<reference evidence="3 4" key="1">
    <citation type="journal article" date="2015" name="Nature">
        <title>rRNA introns, odd ribosomes, and small enigmatic genomes across a large radiation of phyla.</title>
        <authorList>
            <person name="Brown C.T."/>
            <person name="Hug L.A."/>
            <person name="Thomas B.C."/>
            <person name="Sharon I."/>
            <person name="Castelle C.J."/>
            <person name="Singh A."/>
            <person name="Wilkins M.J."/>
            <person name="Williams K.H."/>
            <person name="Banfield J.F."/>
        </authorList>
    </citation>
    <scope>NUCLEOTIDE SEQUENCE [LARGE SCALE GENOMIC DNA]</scope>
</reference>
<evidence type="ECO:0000256" key="2">
    <source>
        <dbReference type="SAM" id="Phobius"/>
    </source>
</evidence>
<protein>
    <recommendedName>
        <fullName evidence="5">Bacterial Ig domain-containing protein</fullName>
    </recommendedName>
</protein>
<feature type="compositionally biased region" description="Low complexity" evidence="1">
    <location>
        <begin position="34"/>
        <end position="60"/>
    </location>
</feature>
<proteinExistence type="predicted"/>
<dbReference type="InterPro" id="IPR013783">
    <property type="entry name" value="Ig-like_fold"/>
</dbReference>
<sequence length="154" mass="15874">MKKEIFFAISIGFILGLIITFGIWTANKSLKPPAPSLPSSITTPTPTSSAANPATPTPEALKPEDGLTVKLTSPTDEALVTVNTVTVTGLTLPTAVIVITAENSQQIVTPDSSGSFSAAVKLEGGYNLITVTAVDPAGNRASTELTVTYTTAKI</sequence>
<accession>A0A0G1UE53</accession>
<dbReference type="EMBL" id="LCPE01000035">
    <property type="protein sequence ID" value="KKU92374.1"/>
    <property type="molecule type" value="Genomic_DNA"/>
</dbReference>
<feature type="region of interest" description="Disordered" evidence="1">
    <location>
        <begin position="34"/>
        <end position="64"/>
    </location>
</feature>
<dbReference type="AlphaFoldDB" id="A0A0G1UE53"/>
<comment type="caution">
    <text evidence="3">The sequence shown here is derived from an EMBL/GenBank/DDBJ whole genome shotgun (WGS) entry which is preliminary data.</text>
</comment>
<feature type="transmembrane region" description="Helical" evidence="2">
    <location>
        <begin position="6"/>
        <end position="26"/>
    </location>
</feature>
<evidence type="ECO:0000313" key="4">
    <source>
        <dbReference type="Proteomes" id="UP000034877"/>
    </source>
</evidence>
<organism evidence="3 4">
    <name type="scientific">Candidatus Amesbacteria bacterium GW2011_GWC1_48_10</name>
    <dbReference type="NCBI Taxonomy" id="1618365"/>
    <lineage>
        <taxon>Bacteria</taxon>
        <taxon>Candidatus Amesiibacteriota</taxon>
    </lineage>
</organism>
<dbReference type="Pfam" id="PF09136">
    <property type="entry name" value="Glucodextran_B"/>
    <property type="match status" value="1"/>
</dbReference>
<evidence type="ECO:0000256" key="1">
    <source>
        <dbReference type="SAM" id="MobiDB-lite"/>
    </source>
</evidence>
<dbReference type="Proteomes" id="UP000034877">
    <property type="component" value="Unassembled WGS sequence"/>
</dbReference>
<keyword evidence="2" id="KW-1133">Transmembrane helix</keyword>
<name>A0A0G1UE53_9BACT</name>
<dbReference type="Gene3D" id="2.60.40.10">
    <property type="entry name" value="Immunoglobulins"/>
    <property type="match status" value="1"/>
</dbReference>
<evidence type="ECO:0008006" key="5">
    <source>
        <dbReference type="Google" id="ProtNLM"/>
    </source>
</evidence>